<keyword evidence="3" id="KW-1185">Reference proteome</keyword>
<sequence>MPEQMTTAVLIHGAWAGGWVWETITPYLKEQGFNVMAPDLPGCGSRLGNPADASLSQCVDDLEKMLQKVEGPLLLVGHSGGGAVATQLAEAIPERVIGVAYLAGMMLPSGTGFGQIVSDMREQYPEASGIGPFLTWEDNGQVSRVPADAIRQIFLQDVSESIAEQAIPRFNPQAEGSRMLVPHWTDARFGKLPRLYIEARQDRSVILPVQRRMQQLVPGASIVSLDTGHVPQVAAPGCVALALAEFVASQM</sequence>
<dbReference type="PRINTS" id="PR00111">
    <property type="entry name" value="ABHYDROLASE"/>
</dbReference>
<dbReference type="Proteomes" id="UP000199211">
    <property type="component" value="Unassembled WGS sequence"/>
</dbReference>
<dbReference type="Gene3D" id="3.40.50.1820">
    <property type="entry name" value="alpha/beta hydrolase"/>
    <property type="match status" value="1"/>
</dbReference>
<dbReference type="PANTHER" id="PTHR37017">
    <property type="entry name" value="AB HYDROLASE-1 DOMAIN-CONTAINING PROTEIN-RELATED"/>
    <property type="match status" value="1"/>
</dbReference>
<dbReference type="InterPro" id="IPR029058">
    <property type="entry name" value="AB_hydrolase_fold"/>
</dbReference>
<gene>
    <name evidence="2" type="ORF">SAMN04487868_1062</name>
</gene>
<dbReference type="InterPro" id="IPR052897">
    <property type="entry name" value="Sec-Metab_Biosynth_Hydrolase"/>
</dbReference>
<evidence type="ECO:0000313" key="2">
    <source>
        <dbReference type="EMBL" id="SFL64928.1"/>
    </source>
</evidence>
<dbReference type="InterPro" id="IPR000073">
    <property type="entry name" value="AB_hydrolase_1"/>
</dbReference>
<dbReference type="Pfam" id="PF12697">
    <property type="entry name" value="Abhydrolase_6"/>
    <property type="match status" value="1"/>
</dbReference>
<dbReference type="EMBL" id="FOTV01000006">
    <property type="protein sequence ID" value="SFL64928.1"/>
    <property type="molecule type" value="Genomic_DNA"/>
</dbReference>
<evidence type="ECO:0000313" key="3">
    <source>
        <dbReference type="Proteomes" id="UP000199211"/>
    </source>
</evidence>
<accession>A0ABY1FMG5</accession>
<protein>
    <submittedName>
        <fullName evidence="2">Pimeloyl-ACP methyl ester carboxylesterase</fullName>
    </submittedName>
</protein>
<feature type="domain" description="AB hydrolase-1" evidence="1">
    <location>
        <begin position="9"/>
        <end position="235"/>
    </location>
</feature>
<organism evidence="2 3">
    <name type="scientific">Marinobacter salarius</name>
    <dbReference type="NCBI Taxonomy" id="1420917"/>
    <lineage>
        <taxon>Bacteria</taxon>
        <taxon>Pseudomonadati</taxon>
        <taxon>Pseudomonadota</taxon>
        <taxon>Gammaproteobacteria</taxon>
        <taxon>Pseudomonadales</taxon>
        <taxon>Marinobacteraceae</taxon>
        <taxon>Marinobacter</taxon>
    </lineage>
</organism>
<evidence type="ECO:0000259" key="1">
    <source>
        <dbReference type="Pfam" id="PF12697"/>
    </source>
</evidence>
<comment type="caution">
    <text evidence="2">The sequence shown here is derived from an EMBL/GenBank/DDBJ whole genome shotgun (WGS) entry which is preliminary data.</text>
</comment>
<dbReference type="RefSeq" id="WP_213479984.1">
    <property type="nucleotide sequence ID" value="NZ_CP136693.1"/>
</dbReference>
<dbReference type="PANTHER" id="PTHR37017:SF11">
    <property type="entry name" value="ESTERASE_LIPASE_THIOESTERASE DOMAIN-CONTAINING PROTEIN"/>
    <property type="match status" value="1"/>
</dbReference>
<name>A0ABY1FMG5_9GAMM</name>
<dbReference type="SUPFAM" id="SSF53474">
    <property type="entry name" value="alpha/beta-Hydrolases"/>
    <property type="match status" value="1"/>
</dbReference>
<reference evidence="2 3" key="1">
    <citation type="submission" date="2016-10" db="EMBL/GenBank/DDBJ databases">
        <authorList>
            <person name="Varghese N."/>
            <person name="Submissions S."/>
        </authorList>
    </citation>
    <scope>NUCLEOTIDE SEQUENCE [LARGE SCALE GENOMIC DNA]</scope>
    <source>
        <strain evidence="2 3">DSM 26291</strain>
    </source>
</reference>
<proteinExistence type="predicted"/>